<gene>
    <name evidence="1" type="ORF">M513_03499</name>
    <name evidence="2" type="ORF">M514_03499</name>
</gene>
<dbReference type="EMBL" id="KL363198">
    <property type="protein sequence ID" value="KFD55751.1"/>
    <property type="molecule type" value="Genomic_DNA"/>
</dbReference>
<accession>A0A085MEV5</accession>
<dbReference type="Proteomes" id="UP000030764">
    <property type="component" value="Unassembled WGS sequence"/>
</dbReference>
<name>A0A085MEV5_9BILA</name>
<dbReference type="EMBL" id="KL367513">
    <property type="protein sequence ID" value="KFD67560.1"/>
    <property type="molecule type" value="Genomic_DNA"/>
</dbReference>
<evidence type="ECO:0000313" key="3">
    <source>
        <dbReference type="Proteomes" id="UP000030764"/>
    </source>
</evidence>
<protein>
    <submittedName>
        <fullName evidence="1">Uncharacterized protein</fullName>
    </submittedName>
</protein>
<keyword evidence="3" id="KW-1185">Reference proteome</keyword>
<sequence>MRRKRNSVQSLSGKIFTPYSREVFLGKMEIKCRSRWKRNVWHNGSLYMGKGLLILLRGNVTLKKIQGVKIYCIEKTENVQTVFKHFRVKTNEGKKKKRLYKITEYIMKRKKKIQVRVPYDEKVANELCTDEVWDFQAGTNKRLKNKKIQDQPRWENIS</sequence>
<proteinExistence type="predicted"/>
<dbReference type="Proteomes" id="UP000030758">
    <property type="component" value="Unassembled WGS sequence"/>
</dbReference>
<organism evidence="1 3">
    <name type="scientific">Trichuris suis</name>
    <name type="common">pig whipworm</name>
    <dbReference type="NCBI Taxonomy" id="68888"/>
    <lineage>
        <taxon>Eukaryota</taxon>
        <taxon>Metazoa</taxon>
        <taxon>Ecdysozoa</taxon>
        <taxon>Nematoda</taxon>
        <taxon>Enoplea</taxon>
        <taxon>Dorylaimia</taxon>
        <taxon>Trichinellida</taxon>
        <taxon>Trichuridae</taxon>
        <taxon>Trichuris</taxon>
    </lineage>
</organism>
<dbReference type="AlphaFoldDB" id="A0A085MEV5"/>
<reference evidence="1 3" key="1">
    <citation type="journal article" date="2014" name="Nat. Genet.">
        <title>Genome and transcriptome of the porcine whipworm Trichuris suis.</title>
        <authorList>
            <person name="Jex A.R."/>
            <person name="Nejsum P."/>
            <person name="Schwarz E.M."/>
            <person name="Hu L."/>
            <person name="Young N.D."/>
            <person name="Hall R.S."/>
            <person name="Korhonen P.K."/>
            <person name="Liao S."/>
            <person name="Thamsborg S."/>
            <person name="Xia J."/>
            <person name="Xu P."/>
            <person name="Wang S."/>
            <person name="Scheerlinck J.P."/>
            <person name="Hofmann A."/>
            <person name="Sternberg P.W."/>
            <person name="Wang J."/>
            <person name="Gasser R.B."/>
        </authorList>
    </citation>
    <scope>NUCLEOTIDE SEQUENCE [LARGE SCALE GENOMIC DNA]</scope>
    <source>
        <strain evidence="2">DCEP-RM93F</strain>
        <strain evidence="1">DCEP-RM93M</strain>
    </source>
</reference>
<evidence type="ECO:0000313" key="2">
    <source>
        <dbReference type="EMBL" id="KFD67560.1"/>
    </source>
</evidence>
<evidence type="ECO:0000313" key="1">
    <source>
        <dbReference type="EMBL" id="KFD55751.1"/>
    </source>
</evidence>